<dbReference type="InterPro" id="IPR020945">
    <property type="entry name" value="DMSO/NO3_reduct_chaperone"/>
</dbReference>
<sequence length="84" mass="9778">MNEFYENYGYEAKWEPDHIATMLGFMAHLAKDYSKDSLKIQHRFLSVHVLPLLRYAEEVCPGLETLRIIIIEDLKVVERLLGVG</sequence>
<gene>
    <name evidence="1" type="ORF">ENO04_03500</name>
</gene>
<dbReference type="AlphaFoldDB" id="A0A7C1I5L2"/>
<dbReference type="InterPro" id="IPR036411">
    <property type="entry name" value="TorD-like_sf"/>
</dbReference>
<accession>A0A7C1I5L2</accession>
<proteinExistence type="predicted"/>
<dbReference type="Gene3D" id="1.10.3480.10">
    <property type="entry name" value="TorD-like"/>
    <property type="match status" value="1"/>
</dbReference>
<evidence type="ECO:0000313" key="1">
    <source>
        <dbReference type="EMBL" id="HDS10668.1"/>
    </source>
</evidence>
<comment type="caution">
    <text evidence="1">The sequence shown here is derived from an EMBL/GenBank/DDBJ whole genome shotgun (WGS) entry which is preliminary data.</text>
</comment>
<dbReference type="SUPFAM" id="SSF89155">
    <property type="entry name" value="TorD-like"/>
    <property type="match status" value="1"/>
</dbReference>
<dbReference type="EMBL" id="DSDY01000111">
    <property type="protein sequence ID" value="HDS10668.1"/>
    <property type="molecule type" value="Genomic_DNA"/>
</dbReference>
<protein>
    <submittedName>
        <fullName evidence="1">Uncharacterized protein</fullName>
    </submittedName>
</protein>
<organism evidence="1">
    <name type="scientific">Fervidicoccus fontis</name>
    <dbReference type="NCBI Taxonomy" id="683846"/>
    <lineage>
        <taxon>Archaea</taxon>
        <taxon>Thermoproteota</taxon>
        <taxon>Thermoprotei</taxon>
        <taxon>Fervidicoccales</taxon>
        <taxon>Fervidicoccaceae</taxon>
        <taxon>Fervidicoccus</taxon>
    </lineage>
</organism>
<name>A0A7C1I5L2_9CREN</name>
<reference evidence="1" key="1">
    <citation type="journal article" date="2020" name="mSystems">
        <title>Genome- and Community-Level Interaction Insights into Carbon Utilization and Element Cycling Functions of Hydrothermarchaeota in Hydrothermal Sediment.</title>
        <authorList>
            <person name="Zhou Z."/>
            <person name="Liu Y."/>
            <person name="Xu W."/>
            <person name="Pan J."/>
            <person name="Luo Z.H."/>
            <person name="Li M."/>
        </authorList>
    </citation>
    <scope>NUCLEOTIDE SEQUENCE [LARGE SCALE GENOMIC DNA]</scope>
    <source>
        <strain evidence="1">SpSt-123</strain>
    </source>
</reference>
<dbReference type="Pfam" id="PF02613">
    <property type="entry name" value="Nitrate_red_del"/>
    <property type="match status" value="1"/>
</dbReference>